<evidence type="ECO:0000313" key="2">
    <source>
        <dbReference type="EMBL" id="RYO87022.1"/>
    </source>
</evidence>
<dbReference type="Proteomes" id="UP000294003">
    <property type="component" value="Unassembled WGS sequence"/>
</dbReference>
<dbReference type="EMBL" id="QJNS01000106">
    <property type="protein sequence ID" value="RYO87022.1"/>
    <property type="molecule type" value="Genomic_DNA"/>
</dbReference>
<dbReference type="PANTHER" id="PTHR47939:SF5">
    <property type="entry name" value="PENTACOTRIPEPTIDE-REPEAT REGION OF PRORP DOMAIN-CONTAINING PROTEIN"/>
    <property type="match status" value="1"/>
</dbReference>
<reference evidence="2 3" key="1">
    <citation type="submission" date="2018-06" db="EMBL/GenBank/DDBJ databases">
        <title>Complete Genomes of Monosporascus.</title>
        <authorList>
            <person name="Robinson A.J."/>
            <person name="Natvig D.O."/>
        </authorList>
    </citation>
    <scope>NUCLEOTIDE SEQUENCE [LARGE SCALE GENOMIC DNA]</scope>
    <source>
        <strain evidence="2 3">CBS 609.92</strain>
    </source>
</reference>
<gene>
    <name evidence="2" type="ORF">DL762_004447</name>
</gene>
<dbReference type="InterPro" id="IPR011990">
    <property type="entry name" value="TPR-like_helical_dom_sf"/>
</dbReference>
<evidence type="ECO:0008006" key="4">
    <source>
        <dbReference type="Google" id="ProtNLM"/>
    </source>
</evidence>
<name>A0ABY0H7P8_9PEZI</name>
<feature type="region of interest" description="Disordered" evidence="1">
    <location>
        <begin position="47"/>
        <end position="73"/>
    </location>
</feature>
<keyword evidence="3" id="KW-1185">Reference proteome</keyword>
<comment type="caution">
    <text evidence="2">The sequence shown here is derived from an EMBL/GenBank/DDBJ whole genome shotgun (WGS) entry which is preliminary data.</text>
</comment>
<dbReference type="Gene3D" id="1.25.40.10">
    <property type="entry name" value="Tetratricopeptide repeat domain"/>
    <property type="match status" value="1"/>
</dbReference>
<dbReference type="InterPro" id="IPR050667">
    <property type="entry name" value="PPR-containing_protein"/>
</dbReference>
<protein>
    <recommendedName>
        <fullName evidence="4">Pentacotripeptide-repeat region of PRORP domain-containing protein</fullName>
    </recommendedName>
</protein>
<proteinExistence type="predicted"/>
<dbReference type="PANTHER" id="PTHR47939">
    <property type="entry name" value="MEMBRANE-ASSOCIATED SALT-INDUCIBLE PROTEIN-LIKE"/>
    <property type="match status" value="1"/>
</dbReference>
<accession>A0ABY0H7P8</accession>
<evidence type="ECO:0000313" key="3">
    <source>
        <dbReference type="Proteomes" id="UP000294003"/>
    </source>
</evidence>
<evidence type="ECO:0000256" key="1">
    <source>
        <dbReference type="SAM" id="MobiDB-lite"/>
    </source>
</evidence>
<sequence length="819" mass="93149">MTSVRSRRLLLDFGARDFPFICRSCLSASQNQPVPARARCPRYIRPSSHAAQPQARQRHDQPTDSSVTADQEAERRKTLRALGLLNRKENVSVNYFEEGDFGRRRRLDDRDDFGTSLADPGGIVDARLDELEQQLEQARALVKKLEEIARKGGQDEQVPDRFSTLTGQEAPESGDSLKVQGREHLLISTEGWMTHQKDRIFSLNNALRLAAHQLGEGAVKARTLNRLWGLYSLARPVLSTRWDTVSAATWQFLWDVFATESESNPNRMSHIYYLSKDMRSVGIPLTDDQQLLALEAMFISGWKKEAIENHKRLVTTLGAKPETFTKYWELSVRMYCLMGDVERAQRSVAKIVESPYSKDPRILLSLIRAYAADPAEVETAYRTYRQLRSLLDTSMTIEDYDQIIGFFLASGQTEHALGIFVEMMTSASVDSPGRAQSPPNTANPFFLGKWLKRLIGHGDLTGAYNVLLHMKKKGVVAHAIQVNGLLGAWLRSDIADNIRQAEDVGWAMVDSRIQFVHDRRRTPHPQRPDSLQPARDGWPLATMETFSLLADSYRARRIHAKMEELWAAFREAEMPPDTFMMNQLLFSYIQDGQGKHVPGLCQDLSRKYGLKADPWTFMALWQSLPINRLWTVRGKNHPNERPKGRALFAEMVESAPIFAADGVDPNLGRTVLHSFRKVRDYVGLLAAVRGLRHVFNFLPSESVIFELLLGSMDLEKALQRDGFRARLLSQAGSFQSYLTHRHRELIETGALDESVDDLPEDVKKEELCNFLELNLESRYQNCGMYPEGWEQALEQALREMGLYREQTEWDATAEAFSKG</sequence>
<organism evidence="2 3">
    <name type="scientific">Monosporascus cannonballus</name>
    <dbReference type="NCBI Taxonomy" id="155416"/>
    <lineage>
        <taxon>Eukaryota</taxon>
        <taxon>Fungi</taxon>
        <taxon>Dikarya</taxon>
        <taxon>Ascomycota</taxon>
        <taxon>Pezizomycotina</taxon>
        <taxon>Sordariomycetes</taxon>
        <taxon>Xylariomycetidae</taxon>
        <taxon>Xylariales</taxon>
        <taxon>Xylariales incertae sedis</taxon>
        <taxon>Monosporascus</taxon>
    </lineage>
</organism>